<name>A0ABT4LKJ8_9PROT</name>
<proteinExistence type="predicted"/>
<protein>
    <recommendedName>
        <fullName evidence="3">Poly(3-hydroxyalkanoate) polymerase subunit PhaE</fullName>
    </recommendedName>
</protein>
<keyword evidence="2" id="KW-1185">Reference proteome</keyword>
<evidence type="ECO:0000313" key="2">
    <source>
        <dbReference type="Proteomes" id="UP001069802"/>
    </source>
</evidence>
<dbReference type="EMBL" id="JAPWGY010000004">
    <property type="protein sequence ID" value="MCZ4281623.1"/>
    <property type="molecule type" value="Genomic_DNA"/>
</dbReference>
<evidence type="ECO:0008006" key="3">
    <source>
        <dbReference type="Google" id="ProtNLM"/>
    </source>
</evidence>
<evidence type="ECO:0000313" key="1">
    <source>
        <dbReference type="EMBL" id="MCZ4281623.1"/>
    </source>
</evidence>
<comment type="caution">
    <text evidence="1">The sequence shown here is derived from an EMBL/GenBank/DDBJ whole genome shotgun (WGS) entry which is preliminary data.</text>
</comment>
<accession>A0ABT4LKJ8</accession>
<sequence length="140" mass="15493">MTEKQDVDDVAEQFLDWWIGSLSAQSEGYLETLSGNSPEFMELYRQWREFYHAVIKNDPTDNPVGFAFQYPDILSSGFFKKGADKNEAEERAPEYAGTSASACNVGADEFAELKGRLDDLAKQIASLEHSPDAKGSGKGN</sequence>
<dbReference type="Proteomes" id="UP001069802">
    <property type="component" value="Unassembled WGS sequence"/>
</dbReference>
<gene>
    <name evidence="1" type="ORF">O4H49_12605</name>
</gene>
<organism evidence="1 2">
    <name type="scientific">Kiloniella laminariae</name>
    <dbReference type="NCBI Taxonomy" id="454162"/>
    <lineage>
        <taxon>Bacteria</taxon>
        <taxon>Pseudomonadati</taxon>
        <taxon>Pseudomonadota</taxon>
        <taxon>Alphaproteobacteria</taxon>
        <taxon>Rhodospirillales</taxon>
        <taxon>Kiloniellaceae</taxon>
        <taxon>Kiloniella</taxon>
    </lineage>
</organism>
<reference evidence="1" key="1">
    <citation type="submission" date="2022-12" db="EMBL/GenBank/DDBJ databases">
        <title>Bacterial isolates from different developmental stages of Nematostella vectensis.</title>
        <authorList>
            <person name="Fraune S."/>
        </authorList>
    </citation>
    <scope>NUCLEOTIDE SEQUENCE</scope>
    <source>
        <strain evidence="1">G21630-S1</strain>
    </source>
</reference>
<dbReference type="RefSeq" id="WP_269423788.1">
    <property type="nucleotide sequence ID" value="NZ_JAPWGY010000004.1"/>
</dbReference>